<dbReference type="Proteomes" id="UP000831327">
    <property type="component" value="Chromosome"/>
</dbReference>
<comment type="cofactor">
    <cofactor evidence="5">
        <name>Fe(2+)</name>
        <dbReference type="ChEBI" id="CHEBI:29033"/>
    </cofactor>
</comment>
<reference evidence="12 13" key="1">
    <citation type="journal article" date="2016" name="Microbes Environ.">
        <title>Phylogenetically diverse aerobic anoxygenic phototrophic bacteria isolated from epilithic biofilms in Tama river, Japan.</title>
        <authorList>
            <person name="Hirose S."/>
            <person name="Matsuura K."/>
            <person name="Haruta S."/>
        </authorList>
    </citation>
    <scope>NUCLEOTIDE SEQUENCE [LARGE SCALE GENOMIC DNA]</scope>
    <source>
        <strain evidence="12 13">S08</strain>
    </source>
</reference>
<comment type="cofactor">
    <cofactor evidence="10">
        <name>a divalent metal cation</name>
        <dbReference type="ChEBI" id="CHEBI:60240"/>
    </cofactor>
    <text evidence="10">Binds 1 divalent metal cation per subunit.</text>
</comment>
<evidence type="ECO:0000256" key="4">
    <source>
        <dbReference type="ARBA" id="ARBA00001947"/>
    </source>
</evidence>
<keyword evidence="10 11" id="KW-0119">Carbohydrate metabolism</keyword>
<dbReference type="Gene3D" id="3.20.20.70">
    <property type="entry name" value="Aldolase class I"/>
    <property type="match status" value="1"/>
</dbReference>
<evidence type="ECO:0000313" key="13">
    <source>
        <dbReference type="Proteomes" id="UP000831327"/>
    </source>
</evidence>
<feature type="binding site" evidence="10">
    <location>
        <position position="21"/>
    </location>
    <ligand>
        <name>substrate</name>
    </ligand>
</feature>
<dbReference type="InterPro" id="IPR013785">
    <property type="entry name" value="Aldolase_TIM"/>
</dbReference>
<dbReference type="EMBL" id="AP025637">
    <property type="protein sequence ID" value="BDG75056.1"/>
    <property type="molecule type" value="Genomic_DNA"/>
</dbReference>
<dbReference type="PIRSF" id="PIRSF001461">
    <property type="entry name" value="RPE"/>
    <property type="match status" value="1"/>
</dbReference>
<dbReference type="PROSITE" id="PS01085">
    <property type="entry name" value="RIBUL_P_3_EPIMER_1"/>
    <property type="match status" value="1"/>
</dbReference>
<comment type="pathway">
    <text evidence="10">Carbohydrate degradation.</text>
</comment>
<dbReference type="PANTHER" id="PTHR11749">
    <property type="entry name" value="RIBULOSE-5-PHOSPHATE-3-EPIMERASE"/>
    <property type="match status" value="1"/>
</dbReference>
<feature type="binding site" evidence="10">
    <location>
        <position position="46"/>
    </location>
    <ligand>
        <name>a divalent metal cation</name>
        <dbReference type="ChEBI" id="CHEBI:60240"/>
    </ligand>
</feature>
<dbReference type="InterPro" id="IPR026019">
    <property type="entry name" value="Ribul_P_3_epim"/>
</dbReference>
<feature type="binding site" evidence="10">
    <location>
        <position position="48"/>
    </location>
    <ligand>
        <name>a divalent metal cation</name>
        <dbReference type="ChEBI" id="CHEBI:60240"/>
    </ligand>
</feature>
<dbReference type="EC" id="5.1.3.1" evidence="7 10"/>
<name>A0ABM7Y938_9PROT</name>
<comment type="cofactor">
    <cofactor evidence="4">
        <name>Zn(2+)</name>
        <dbReference type="ChEBI" id="CHEBI:29105"/>
    </cofactor>
</comment>
<evidence type="ECO:0000256" key="8">
    <source>
        <dbReference type="ARBA" id="ARBA00022723"/>
    </source>
</evidence>
<dbReference type="CDD" id="cd00429">
    <property type="entry name" value="RPE"/>
    <property type="match status" value="1"/>
</dbReference>
<keyword evidence="9 10" id="KW-0413">Isomerase</keyword>
<evidence type="ECO:0000256" key="9">
    <source>
        <dbReference type="ARBA" id="ARBA00023235"/>
    </source>
</evidence>
<feature type="binding site" evidence="10">
    <location>
        <begin position="155"/>
        <end position="158"/>
    </location>
    <ligand>
        <name>substrate</name>
    </ligand>
</feature>
<evidence type="ECO:0000256" key="5">
    <source>
        <dbReference type="ARBA" id="ARBA00001954"/>
    </source>
</evidence>
<comment type="catalytic activity">
    <reaction evidence="1 10 11">
        <text>D-ribulose 5-phosphate = D-xylulose 5-phosphate</text>
        <dbReference type="Rhea" id="RHEA:13677"/>
        <dbReference type="ChEBI" id="CHEBI:57737"/>
        <dbReference type="ChEBI" id="CHEBI:58121"/>
        <dbReference type="EC" id="5.1.3.1"/>
    </reaction>
</comment>
<evidence type="ECO:0000256" key="1">
    <source>
        <dbReference type="ARBA" id="ARBA00001782"/>
    </source>
</evidence>
<keyword evidence="13" id="KW-1185">Reference proteome</keyword>
<dbReference type="NCBIfam" id="TIGR01163">
    <property type="entry name" value="rpe"/>
    <property type="match status" value="1"/>
</dbReference>
<dbReference type="Pfam" id="PF00834">
    <property type="entry name" value="Ribul_P_3_epim"/>
    <property type="match status" value="1"/>
</dbReference>
<organism evidence="12 13">
    <name type="scientific">Roseomonas fluvialis</name>
    <dbReference type="NCBI Taxonomy" id="1750527"/>
    <lineage>
        <taxon>Bacteria</taxon>
        <taxon>Pseudomonadati</taxon>
        <taxon>Pseudomonadota</taxon>
        <taxon>Alphaproteobacteria</taxon>
        <taxon>Acetobacterales</taxon>
        <taxon>Roseomonadaceae</taxon>
        <taxon>Roseomonas</taxon>
    </lineage>
</organism>
<evidence type="ECO:0000256" key="3">
    <source>
        <dbReference type="ARBA" id="ARBA00001941"/>
    </source>
</evidence>
<dbReference type="HAMAP" id="MF_02227">
    <property type="entry name" value="RPE"/>
    <property type="match status" value="1"/>
</dbReference>
<evidence type="ECO:0000256" key="2">
    <source>
        <dbReference type="ARBA" id="ARBA00001936"/>
    </source>
</evidence>
<proteinExistence type="inferred from homology"/>
<comment type="function">
    <text evidence="10">Catalyzes the reversible epimerization of D-ribulose 5-phosphate to D-xylulose 5-phosphate.</text>
</comment>
<evidence type="ECO:0000313" key="12">
    <source>
        <dbReference type="EMBL" id="BDG75056.1"/>
    </source>
</evidence>
<feature type="binding site" evidence="10">
    <location>
        <position position="79"/>
    </location>
    <ligand>
        <name>substrate</name>
    </ligand>
</feature>
<accession>A0ABM7Y938</accession>
<sequence>MSPFVTNRYNPPVPAPLIAPSLLAADFARLGEEAAAVARAGADWLHLDIMDGHFVPNISFGPVVVKALRRHAAIPFDVHLMIAPADPYLAAFADAGADIISLHPEAGPHLHRSLQTIRALGKKSGVVLNPATPVESVAHVLDITDLILVMSVNPGFGGQSFLQSQLAKIAMLRRMIDASGRDIRLQVDGGVTAQTAPDCIAAGADVLVAGTAVFGQPDYAAAIAGLRSPRRAAA</sequence>
<protein>
    <recommendedName>
        <fullName evidence="7 10">Ribulose-phosphate 3-epimerase</fullName>
        <ecNumber evidence="7 10">5.1.3.1</ecNumber>
    </recommendedName>
</protein>
<dbReference type="InterPro" id="IPR011060">
    <property type="entry name" value="RibuloseP-bd_barrel"/>
</dbReference>
<comment type="similarity">
    <text evidence="6 10 11">Belongs to the ribulose-phosphate 3-epimerase family.</text>
</comment>
<feature type="active site" description="Proton acceptor" evidence="10">
    <location>
        <position position="48"/>
    </location>
</feature>
<comment type="cofactor">
    <cofactor evidence="3">
        <name>Co(2+)</name>
        <dbReference type="ChEBI" id="CHEBI:48828"/>
    </cofactor>
</comment>
<gene>
    <name evidence="10" type="primary">rpe</name>
    <name evidence="12" type="ORF">Rmf_49850</name>
</gene>
<feature type="binding site" evidence="10">
    <location>
        <begin position="188"/>
        <end position="190"/>
    </location>
    <ligand>
        <name>substrate</name>
    </ligand>
</feature>
<evidence type="ECO:0000256" key="6">
    <source>
        <dbReference type="ARBA" id="ARBA00009541"/>
    </source>
</evidence>
<keyword evidence="8 10" id="KW-0479">Metal-binding</keyword>
<evidence type="ECO:0000256" key="7">
    <source>
        <dbReference type="ARBA" id="ARBA00013188"/>
    </source>
</evidence>
<evidence type="ECO:0000256" key="11">
    <source>
        <dbReference type="PIRNR" id="PIRNR001461"/>
    </source>
</evidence>
<dbReference type="SUPFAM" id="SSF51366">
    <property type="entry name" value="Ribulose-phoshate binding barrel"/>
    <property type="match status" value="1"/>
</dbReference>
<dbReference type="InterPro" id="IPR000056">
    <property type="entry name" value="Ribul_P_3_epim-like"/>
</dbReference>
<dbReference type="NCBIfam" id="NF004076">
    <property type="entry name" value="PRK05581.1-4"/>
    <property type="match status" value="1"/>
</dbReference>
<dbReference type="PROSITE" id="PS01086">
    <property type="entry name" value="RIBUL_P_3_EPIMER_2"/>
    <property type="match status" value="1"/>
</dbReference>
<evidence type="ECO:0000256" key="10">
    <source>
        <dbReference type="HAMAP-Rule" id="MF_02227"/>
    </source>
</evidence>
<comment type="caution">
    <text evidence="10">Lacks conserved residue(s) required for the propagation of feature annotation.</text>
</comment>
<feature type="binding site" evidence="10">
    <location>
        <position position="188"/>
    </location>
    <ligand>
        <name>a divalent metal cation</name>
        <dbReference type="ChEBI" id="CHEBI:60240"/>
    </ligand>
</feature>
<comment type="cofactor">
    <cofactor evidence="2">
        <name>Mn(2+)</name>
        <dbReference type="ChEBI" id="CHEBI:29035"/>
    </cofactor>
</comment>
<feature type="binding site" evidence="10">
    <location>
        <position position="79"/>
    </location>
    <ligand>
        <name>a divalent metal cation</name>
        <dbReference type="ChEBI" id="CHEBI:60240"/>
    </ligand>
</feature>
<feature type="active site" description="Proton donor" evidence="10">
    <location>
        <position position="188"/>
    </location>
</feature>